<evidence type="ECO:0000313" key="2">
    <source>
        <dbReference type="Proteomes" id="UP000268973"/>
    </source>
</evidence>
<keyword evidence="2" id="KW-1185">Reference proteome</keyword>
<dbReference type="EMBL" id="RXZH01000001">
    <property type="protein sequence ID" value="RTZ17936.1"/>
    <property type="molecule type" value="Genomic_DNA"/>
</dbReference>
<dbReference type="AlphaFoldDB" id="A0A432D211"/>
<gene>
    <name evidence="1" type="ORF">EJ063_03875</name>
</gene>
<reference evidence="1 2" key="1">
    <citation type="submission" date="2018-12" db="EMBL/GenBank/DDBJ databases">
        <title>Vibrio sp. isolated from China Sea.</title>
        <authorList>
            <person name="Li Y."/>
        </authorList>
    </citation>
    <scope>NUCLEOTIDE SEQUENCE [LARGE SCALE GENOMIC DNA]</scope>
    <source>
        <strain evidence="1 2">BEI207</strain>
    </source>
</reference>
<proteinExistence type="predicted"/>
<protein>
    <submittedName>
        <fullName evidence="1">Sulfate ABC transporter permease</fullName>
    </submittedName>
</protein>
<dbReference type="Proteomes" id="UP000268973">
    <property type="component" value="Unassembled WGS sequence"/>
</dbReference>
<dbReference type="SUPFAM" id="SSF56935">
    <property type="entry name" value="Porins"/>
    <property type="match status" value="1"/>
</dbReference>
<sequence length="365" mass="41098">MNKILTTMVLLGGYSGWSLGAIELGDNLSISGFGSGSYTESDHSSPLLVQRNIVDESCFDCDTTFGLQLDYFNSGFKASVQVVKRPQDNWDEPELEWAYVGYDWQDISVAAGRQRLPLFLASEYYYVGHAYTAARPPEVYDSALGITAYNGVSLSWSHELSDALTALVTPYIGFKDKNKVHYNEQTDFEFEAKSVMGFDVNLFGDGSRWHFSYVQANYNQVLTLYNVNQPLPAGGSIIIPQVAIPSDDQSITLWSLGTQYEFGQSKLTIEGQMNDLSSSFYIMGEHHFRMFTPYLTYGMELSSSEHKESDSYLIGARVNVLDNVSLNLEWQYFEVYKGNGPFMTLDVIPQDRTAQLYTVMLSFVF</sequence>
<comment type="caution">
    <text evidence="1">The sequence shown here is derived from an EMBL/GenBank/DDBJ whole genome shotgun (WGS) entry which is preliminary data.</text>
</comment>
<dbReference type="RefSeq" id="WP_126572686.1">
    <property type="nucleotide sequence ID" value="NZ_RXZH01000001.1"/>
</dbReference>
<evidence type="ECO:0000313" key="1">
    <source>
        <dbReference type="EMBL" id="RTZ17936.1"/>
    </source>
</evidence>
<dbReference type="OrthoDB" id="197869at2"/>
<name>A0A432D211_9VIBR</name>
<accession>A0A432D211</accession>
<organism evidence="1 2">
    <name type="scientific">Vibrio aquaticus</name>
    <dbReference type="NCBI Taxonomy" id="2496559"/>
    <lineage>
        <taxon>Bacteria</taxon>
        <taxon>Pseudomonadati</taxon>
        <taxon>Pseudomonadota</taxon>
        <taxon>Gammaproteobacteria</taxon>
        <taxon>Vibrionales</taxon>
        <taxon>Vibrionaceae</taxon>
        <taxon>Vibrio</taxon>
    </lineage>
</organism>